<dbReference type="GO" id="GO:0046983">
    <property type="term" value="F:protein dimerization activity"/>
    <property type="evidence" value="ECO:0007669"/>
    <property type="project" value="InterPro"/>
</dbReference>
<keyword evidence="2" id="KW-0808">Transferase</keyword>
<feature type="active site" description="Proton acceptor" evidence="5">
    <location>
        <position position="222"/>
    </location>
</feature>
<evidence type="ECO:0000259" key="6">
    <source>
        <dbReference type="Pfam" id="PF00891"/>
    </source>
</evidence>
<dbReference type="PANTHER" id="PTHR11746">
    <property type="entry name" value="O-METHYLTRANSFERASE"/>
    <property type="match status" value="1"/>
</dbReference>
<dbReference type="Gene3D" id="1.10.10.10">
    <property type="entry name" value="Winged helix-like DNA-binding domain superfamily/Winged helix DNA-binding domain"/>
    <property type="match status" value="1"/>
</dbReference>
<sequence length="316" mass="34350">MDEEAQARVDVWKYAYGFATMRVVKCVIELGLPDILESHGSPMTLSQLSSAVGCPETSLYRILRFLTHNGIFKKLGNSTEDPASVSYTQTPLSRLLTKDNMGPFVLVQAGPPGLQFGMSAKDLKAGKGSGLEAAPSEDIIWKGEVDAAYDKLFQEFLASHARASTKAIIDNCPEAFQGIGINFDCPEVVSEAPPIDGIEHIGGNMFESVPKADAVMLMWILHDWSDNLCIDILKKCKEAVPAETGKVIIVEAVIDEEGGDEYTGARLALDMTVMAATVNGKERTAKEWGQLLDAAGFKRHTVKHMKAIESVIEAYP</sequence>
<feature type="domain" description="O-methyltransferase C-terminal" evidence="6">
    <location>
        <begin position="167"/>
        <end position="298"/>
    </location>
</feature>
<proteinExistence type="inferred from homology"/>
<evidence type="ECO:0000256" key="5">
    <source>
        <dbReference type="PIRSR" id="PIRSR005739-1"/>
    </source>
</evidence>
<dbReference type="PROSITE" id="PS51683">
    <property type="entry name" value="SAM_OMT_II"/>
    <property type="match status" value="1"/>
</dbReference>
<name>A0AAW2XTL0_9LAMI</name>
<gene>
    <name evidence="8" type="ORF">Slati_0985600</name>
</gene>
<dbReference type="InterPro" id="IPR016461">
    <property type="entry name" value="COMT-like"/>
</dbReference>
<dbReference type="InterPro" id="IPR036390">
    <property type="entry name" value="WH_DNA-bd_sf"/>
</dbReference>
<evidence type="ECO:0000256" key="2">
    <source>
        <dbReference type="ARBA" id="ARBA00022679"/>
    </source>
</evidence>
<evidence type="ECO:0000256" key="3">
    <source>
        <dbReference type="ARBA" id="ARBA00022691"/>
    </source>
</evidence>
<organism evidence="8">
    <name type="scientific">Sesamum latifolium</name>
    <dbReference type="NCBI Taxonomy" id="2727402"/>
    <lineage>
        <taxon>Eukaryota</taxon>
        <taxon>Viridiplantae</taxon>
        <taxon>Streptophyta</taxon>
        <taxon>Embryophyta</taxon>
        <taxon>Tracheophyta</taxon>
        <taxon>Spermatophyta</taxon>
        <taxon>Magnoliopsida</taxon>
        <taxon>eudicotyledons</taxon>
        <taxon>Gunneridae</taxon>
        <taxon>Pentapetalae</taxon>
        <taxon>asterids</taxon>
        <taxon>lamiids</taxon>
        <taxon>Lamiales</taxon>
        <taxon>Pedaliaceae</taxon>
        <taxon>Sesamum</taxon>
    </lineage>
</organism>
<protein>
    <submittedName>
        <fullName evidence="8">Acetylserotonin O-methyltransferase</fullName>
    </submittedName>
</protein>
<dbReference type="EMBL" id="JACGWN010000003">
    <property type="protein sequence ID" value="KAL0456464.1"/>
    <property type="molecule type" value="Genomic_DNA"/>
</dbReference>
<dbReference type="Pfam" id="PF08100">
    <property type="entry name" value="Dimerisation"/>
    <property type="match status" value="1"/>
</dbReference>
<dbReference type="PIRSF" id="PIRSF005739">
    <property type="entry name" value="O-mtase"/>
    <property type="match status" value="1"/>
</dbReference>
<feature type="domain" description="O-methyltransferase dimerisation" evidence="7">
    <location>
        <begin position="12"/>
        <end position="98"/>
    </location>
</feature>
<keyword evidence="1" id="KW-0489">Methyltransferase</keyword>
<evidence type="ECO:0000259" key="7">
    <source>
        <dbReference type="Pfam" id="PF08100"/>
    </source>
</evidence>
<reference evidence="8" key="1">
    <citation type="submission" date="2020-06" db="EMBL/GenBank/DDBJ databases">
        <authorList>
            <person name="Li T."/>
            <person name="Hu X."/>
            <person name="Zhang T."/>
            <person name="Song X."/>
            <person name="Zhang H."/>
            <person name="Dai N."/>
            <person name="Sheng W."/>
            <person name="Hou X."/>
            <person name="Wei L."/>
        </authorList>
    </citation>
    <scope>NUCLEOTIDE SEQUENCE</scope>
    <source>
        <strain evidence="8">KEN1</strain>
        <tissue evidence="8">Leaf</tissue>
    </source>
</reference>
<dbReference type="Pfam" id="PF00891">
    <property type="entry name" value="Methyltransf_2"/>
    <property type="match status" value="1"/>
</dbReference>
<evidence type="ECO:0000313" key="8">
    <source>
        <dbReference type="EMBL" id="KAL0456464.1"/>
    </source>
</evidence>
<dbReference type="SUPFAM" id="SSF53335">
    <property type="entry name" value="S-adenosyl-L-methionine-dependent methyltransferases"/>
    <property type="match status" value="1"/>
</dbReference>
<evidence type="ECO:0000256" key="4">
    <source>
        <dbReference type="ARBA" id="ARBA00034481"/>
    </source>
</evidence>
<dbReference type="InterPro" id="IPR001077">
    <property type="entry name" value="COMT_C"/>
</dbReference>
<dbReference type="Gene3D" id="3.40.50.150">
    <property type="entry name" value="Vaccinia Virus protein VP39"/>
    <property type="match status" value="1"/>
</dbReference>
<dbReference type="InterPro" id="IPR012967">
    <property type="entry name" value="COMT_dimerisation"/>
</dbReference>
<dbReference type="InterPro" id="IPR029063">
    <property type="entry name" value="SAM-dependent_MTases_sf"/>
</dbReference>
<comment type="caution">
    <text evidence="8">The sequence shown here is derived from an EMBL/GenBank/DDBJ whole genome shotgun (WGS) entry which is preliminary data.</text>
</comment>
<dbReference type="SUPFAM" id="SSF46785">
    <property type="entry name" value="Winged helix' DNA-binding domain"/>
    <property type="match status" value="1"/>
</dbReference>
<reference evidence="8" key="2">
    <citation type="journal article" date="2024" name="Plant">
        <title>Genomic evolution and insights into agronomic trait innovations of Sesamum species.</title>
        <authorList>
            <person name="Miao H."/>
            <person name="Wang L."/>
            <person name="Qu L."/>
            <person name="Liu H."/>
            <person name="Sun Y."/>
            <person name="Le M."/>
            <person name="Wang Q."/>
            <person name="Wei S."/>
            <person name="Zheng Y."/>
            <person name="Lin W."/>
            <person name="Duan Y."/>
            <person name="Cao H."/>
            <person name="Xiong S."/>
            <person name="Wang X."/>
            <person name="Wei L."/>
            <person name="Li C."/>
            <person name="Ma Q."/>
            <person name="Ju M."/>
            <person name="Zhao R."/>
            <person name="Li G."/>
            <person name="Mu C."/>
            <person name="Tian Q."/>
            <person name="Mei H."/>
            <person name="Zhang T."/>
            <person name="Gao T."/>
            <person name="Zhang H."/>
        </authorList>
    </citation>
    <scope>NUCLEOTIDE SEQUENCE</scope>
    <source>
        <strain evidence="8">KEN1</strain>
    </source>
</reference>
<accession>A0AAW2XTL0</accession>
<keyword evidence="3" id="KW-0949">S-adenosyl-L-methionine</keyword>
<comment type="similarity">
    <text evidence="4">Belongs to the class I-like SAM-binding methyltransferase superfamily. Cation-independent O-methyltransferase family. COMT subfamily.</text>
</comment>
<dbReference type="GO" id="GO:0032259">
    <property type="term" value="P:methylation"/>
    <property type="evidence" value="ECO:0007669"/>
    <property type="project" value="UniProtKB-KW"/>
</dbReference>
<dbReference type="AlphaFoldDB" id="A0AAW2XTL0"/>
<dbReference type="InterPro" id="IPR036388">
    <property type="entry name" value="WH-like_DNA-bd_sf"/>
</dbReference>
<dbReference type="GO" id="GO:0008171">
    <property type="term" value="F:O-methyltransferase activity"/>
    <property type="evidence" value="ECO:0007669"/>
    <property type="project" value="InterPro"/>
</dbReference>
<evidence type="ECO:0000256" key="1">
    <source>
        <dbReference type="ARBA" id="ARBA00022603"/>
    </source>
</evidence>